<dbReference type="HOGENOM" id="CLU_124456_3_0_0"/>
<dbReference type="InterPro" id="IPR029060">
    <property type="entry name" value="PIN-like_dom_sf"/>
</dbReference>
<name>A0A081BPW5_9BACT</name>
<evidence type="ECO:0000313" key="3">
    <source>
        <dbReference type="Proteomes" id="UP000030700"/>
    </source>
</evidence>
<dbReference type="Pfam" id="PF13470">
    <property type="entry name" value="PIN_3"/>
    <property type="match status" value="1"/>
</dbReference>
<dbReference type="Proteomes" id="UP000030700">
    <property type="component" value="Unassembled WGS sequence"/>
</dbReference>
<proteinExistence type="predicted"/>
<dbReference type="EMBL" id="DF820458">
    <property type="protein sequence ID" value="GAK52431.1"/>
    <property type="molecule type" value="Genomic_DNA"/>
</dbReference>
<feature type="domain" description="PIN" evidence="1">
    <location>
        <begin position="2"/>
        <end position="115"/>
    </location>
</feature>
<reference evidence="2 3" key="1">
    <citation type="journal article" date="2015" name="PeerJ">
        <title>First genomic representation of candidate bacterial phylum KSB3 points to enhanced environmental sensing as a trigger of wastewater bulking.</title>
        <authorList>
            <person name="Sekiguchi Y."/>
            <person name="Ohashi A."/>
            <person name="Parks D.H."/>
            <person name="Yamauchi T."/>
            <person name="Tyson G.W."/>
            <person name="Hugenholtz P."/>
        </authorList>
    </citation>
    <scope>NUCLEOTIDE SEQUENCE [LARGE SCALE GENOMIC DNA]</scope>
</reference>
<gene>
    <name evidence="2" type="ORF">U14_03682</name>
</gene>
<keyword evidence="3" id="KW-1185">Reference proteome</keyword>
<dbReference type="InterPro" id="IPR002716">
    <property type="entry name" value="PIN_dom"/>
</dbReference>
<organism evidence="2 3">
    <name type="scientific">Candidatus Moduliflexus flocculans</name>
    <dbReference type="NCBI Taxonomy" id="1499966"/>
    <lineage>
        <taxon>Bacteria</taxon>
        <taxon>Candidatus Moduliflexota</taxon>
        <taxon>Candidatus Moduliflexia</taxon>
        <taxon>Candidatus Moduliflexales</taxon>
        <taxon>Candidatus Moduliflexaceae</taxon>
    </lineage>
</organism>
<protein>
    <recommendedName>
        <fullName evidence="1">PIN domain-containing protein</fullName>
    </recommendedName>
</protein>
<dbReference type="SUPFAM" id="SSF88723">
    <property type="entry name" value="PIN domain-like"/>
    <property type="match status" value="1"/>
</dbReference>
<evidence type="ECO:0000313" key="2">
    <source>
        <dbReference type="EMBL" id="GAK52431.1"/>
    </source>
</evidence>
<sequence>MKLLLDTNVILDILLEREPFVRPAVQLLKIAQQRSFQLFVTATTITDLYYITRKERGKETALALIEALLGIVEVASVDKQVVRQALRSGMPDFEDAIQACSAKREAIATIITRNESDFSASGLHIYNPDAFLQTVQP</sequence>
<dbReference type="Gene3D" id="3.40.50.1010">
    <property type="entry name" value="5'-nuclease"/>
    <property type="match status" value="1"/>
</dbReference>
<evidence type="ECO:0000259" key="1">
    <source>
        <dbReference type="Pfam" id="PF13470"/>
    </source>
</evidence>
<dbReference type="AlphaFoldDB" id="A0A081BPW5"/>
<dbReference type="STRING" id="1499966.U14_03682"/>
<accession>A0A081BPW5</accession>